<dbReference type="PANTHER" id="PTHR34477:SF1">
    <property type="entry name" value="UPF0213 PROTEIN YHBQ"/>
    <property type="match status" value="1"/>
</dbReference>
<protein>
    <submittedName>
        <fullName evidence="4">GIY-YIG nuclease family protein</fullName>
    </submittedName>
</protein>
<dbReference type="Gene3D" id="3.40.1440.10">
    <property type="entry name" value="GIY-YIG endonuclease"/>
    <property type="match status" value="1"/>
</dbReference>
<dbReference type="SUPFAM" id="SSF82771">
    <property type="entry name" value="GIY-YIG endonuclease"/>
    <property type="match status" value="1"/>
</dbReference>
<evidence type="ECO:0000313" key="6">
    <source>
        <dbReference type="Proteomes" id="UP000256923"/>
    </source>
</evidence>
<evidence type="ECO:0000313" key="7">
    <source>
        <dbReference type="Proteomes" id="UP000722957"/>
    </source>
</evidence>
<evidence type="ECO:0000313" key="4">
    <source>
        <dbReference type="EMBL" id="MBF4272337.1"/>
    </source>
</evidence>
<dbReference type="Proteomes" id="UP000726136">
    <property type="component" value="Unassembled WGS sequence"/>
</dbReference>
<reference evidence="3 6" key="1">
    <citation type="submission" date="2018-12" db="EMBL/GenBank/DDBJ databases">
        <title>Characterization and Draft Genome of Vibrio anguillarum J360 Marine Pathogen Isolated from an Outbreak in Lumpfish (Cyclopterus lumpus).</title>
        <authorList>
            <person name="Vasquez J.I."/>
            <person name="Cao T."/>
            <person name="Chakraborty S."/>
            <person name="Gnanagobal H."/>
            <person name="Wescot J."/>
            <person name="Boyce D."/>
            <person name="Santander J."/>
        </authorList>
    </citation>
    <scope>NUCLEOTIDE SEQUENCE [LARGE SCALE GENOMIC DNA]</scope>
    <source>
        <strain evidence="3 6">J360</strain>
    </source>
</reference>
<dbReference type="InterPro" id="IPR000305">
    <property type="entry name" value="GIY-YIG_endonuc"/>
</dbReference>
<dbReference type="AlphaFoldDB" id="A0A1Q1JLI0"/>
<dbReference type="InterPro" id="IPR050190">
    <property type="entry name" value="UPF0213_domain"/>
</dbReference>
<dbReference type="PANTHER" id="PTHR34477">
    <property type="entry name" value="UPF0213 PROTEIN YHBQ"/>
    <property type="match status" value="1"/>
</dbReference>
<dbReference type="EMBL" id="RDPI01000014">
    <property type="protein sequence ID" value="MBF4374004.1"/>
    <property type="molecule type" value="Genomic_DNA"/>
</dbReference>
<reference evidence="7 8" key="2">
    <citation type="journal article" date="2021" name="PeerJ">
        <title>Analysis of 44 Vibrio anguillarum genomes reveals high genetic diversity.</title>
        <authorList>
            <person name="Hansen M.J."/>
            <person name="Dalsgaard I."/>
        </authorList>
    </citation>
    <scope>NUCLEOTIDE SEQUENCE [LARGE SCALE GENOMIC DNA]</scope>
    <source>
        <strain evidence="5 8">040915-1/1B</strain>
        <strain evidence="4 7">17-16730-2A</strain>
    </source>
</reference>
<name>A0A1Q1JLI0_VIBAN</name>
<dbReference type="PROSITE" id="PS50164">
    <property type="entry name" value="GIY_YIG"/>
    <property type="match status" value="1"/>
</dbReference>
<dbReference type="EMBL" id="RDOM01000022">
    <property type="protein sequence ID" value="MBF4272337.1"/>
    <property type="molecule type" value="Genomic_DNA"/>
</dbReference>
<keyword evidence="8" id="KW-1185">Reference proteome</keyword>
<accession>A0A1E5FPU0</accession>
<evidence type="ECO:0000256" key="1">
    <source>
        <dbReference type="ARBA" id="ARBA00007435"/>
    </source>
</evidence>
<proteinExistence type="inferred from homology"/>
<dbReference type="OMA" id="VYVEQWP"/>
<organism evidence="4 7">
    <name type="scientific">Vibrio anguillarum</name>
    <name type="common">Listonella anguillarum</name>
    <dbReference type="NCBI Taxonomy" id="55601"/>
    <lineage>
        <taxon>Bacteria</taxon>
        <taxon>Pseudomonadati</taxon>
        <taxon>Pseudomonadota</taxon>
        <taxon>Gammaproteobacteria</taxon>
        <taxon>Vibrionales</taxon>
        <taxon>Vibrionaceae</taxon>
        <taxon>Vibrio</taxon>
    </lineage>
</organism>
<sequence length="107" mass="12078">MNKVSHKDSPDWWVYLVRTRHQALYCGITTDVERRFVQHQTGKGAKALRGKGPLLLVWSQRVEGGKSLALKTELAIKKLTKLQKEQLVAGQENVHFSVSGMDDFGDD</sequence>
<evidence type="ECO:0000313" key="8">
    <source>
        <dbReference type="Proteomes" id="UP000726136"/>
    </source>
</evidence>
<dbReference type="CDD" id="cd10456">
    <property type="entry name" value="GIY-YIG_UPF0213"/>
    <property type="match status" value="1"/>
</dbReference>
<evidence type="ECO:0000313" key="5">
    <source>
        <dbReference type="EMBL" id="MBF4374004.1"/>
    </source>
</evidence>
<dbReference type="EMBL" id="CP034673">
    <property type="protein sequence ID" value="AZS27207.1"/>
    <property type="molecule type" value="Genomic_DNA"/>
</dbReference>
<evidence type="ECO:0000259" key="2">
    <source>
        <dbReference type="PROSITE" id="PS50164"/>
    </source>
</evidence>
<dbReference type="RefSeq" id="WP_013867913.1">
    <property type="nucleotide sequence ID" value="NZ_AJYT02000245.1"/>
</dbReference>
<evidence type="ECO:0000313" key="3">
    <source>
        <dbReference type="EMBL" id="AZS27207.1"/>
    </source>
</evidence>
<comment type="similarity">
    <text evidence="1">Belongs to the UPF0213 family.</text>
</comment>
<dbReference type="Proteomes" id="UP000722957">
    <property type="component" value="Unassembled WGS sequence"/>
</dbReference>
<feature type="domain" description="GIY-YIG" evidence="2">
    <location>
        <begin position="10"/>
        <end position="86"/>
    </location>
</feature>
<dbReference type="InterPro" id="IPR035901">
    <property type="entry name" value="GIY-YIG_endonuc_sf"/>
</dbReference>
<dbReference type="Pfam" id="PF01541">
    <property type="entry name" value="GIY-YIG"/>
    <property type="match status" value="1"/>
</dbReference>
<gene>
    <name evidence="3" type="ORF">DYL72_20215</name>
    <name evidence="4" type="ORF">EAY07_09815</name>
    <name evidence="5" type="ORF">EAY46_13075</name>
</gene>
<dbReference type="Proteomes" id="UP000256923">
    <property type="component" value="Chromosome 2"/>
</dbReference>
<accession>A0A1Q1JLI0</accession>